<dbReference type="RefSeq" id="WP_154621282.1">
    <property type="nucleotide sequence ID" value="NZ_JBQHVT010000015.1"/>
</dbReference>
<proteinExistence type="predicted"/>
<dbReference type="AlphaFoldDB" id="A0A6I2UWB4"/>
<gene>
    <name evidence="1" type="ORF">FYJ78_10125</name>
</gene>
<comment type="caution">
    <text evidence="1">The sequence shown here is derived from an EMBL/GenBank/DDBJ whole genome shotgun (WGS) entry which is preliminary data.</text>
</comment>
<keyword evidence="2" id="KW-1185">Reference proteome</keyword>
<evidence type="ECO:0000313" key="2">
    <source>
        <dbReference type="Proteomes" id="UP000430222"/>
    </source>
</evidence>
<sequence>MENVYAQVEHFYQANPSSEQILAQGEAEKYLRRRAWQGDSDEKLKKAWSVIAILVTYTDQMNLYSLASLTAYDYQEIFYRYHSEQDSFSLNESCILAFLHVAGQFLNYLMDAGKIDDIHFLLKETKESLYVQGHFFLPPRRSTDEFYSSLARMETLSDDTMQCLSDMMDMLLERIHRFFHAAKYKADLERAVFLYVGPQFDIQNEQMERAEREHFWSGFWDYFLFDYHMIETDMIPIQVFFQQEELNGSERDILLDLMHAKFGVYSVEECYPDGILCRDLFTDELVDLPVPDHTPSPLEPCILFGHINTLGVVLVNRITVLPASRNLQKRMKEIVLQQYTRYRCQEPDASLHAFFSREAGLVRHTLNILARCAQLSVLPPVHTLPVLVHQKHRPGEYAKEIKRLKQYGMQFGFSCYAVKLLCRFLADYMSVRSEKSFPNDSAALFIAVLLEFAKLNGMDLENVPGISDFLGAEVADVRGYMMEMEDLLHCVPYDPRYLTEDGFIRSLYMM</sequence>
<evidence type="ECO:0000313" key="1">
    <source>
        <dbReference type="EMBL" id="MSV25527.1"/>
    </source>
</evidence>
<protein>
    <submittedName>
        <fullName evidence="1">Uncharacterized protein</fullName>
    </submittedName>
</protein>
<name>A0A6I2UWB4_9FIRM</name>
<dbReference type="EMBL" id="VUNL01000011">
    <property type="protein sequence ID" value="MSV25527.1"/>
    <property type="molecule type" value="Genomic_DNA"/>
</dbReference>
<accession>A0A6I2UWB4</accession>
<reference evidence="1 2" key="1">
    <citation type="submission" date="2019-08" db="EMBL/GenBank/DDBJ databases">
        <title>In-depth cultivation of the pig gut microbiome towards novel bacterial diversity and tailored functional studies.</title>
        <authorList>
            <person name="Wylensek D."/>
            <person name="Hitch T.C.A."/>
            <person name="Clavel T."/>
        </authorList>
    </citation>
    <scope>NUCLEOTIDE SEQUENCE [LARGE SCALE GENOMIC DNA]</scope>
    <source>
        <strain evidence="2">WCA-380-WT-3B3</strain>
    </source>
</reference>
<organism evidence="1 2">
    <name type="scientific">Selenomonas montiformis</name>
    <dbReference type="NCBI Taxonomy" id="2652285"/>
    <lineage>
        <taxon>Bacteria</taxon>
        <taxon>Bacillati</taxon>
        <taxon>Bacillota</taxon>
        <taxon>Negativicutes</taxon>
        <taxon>Selenomonadales</taxon>
        <taxon>Selenomonadaceae</taxon>
        <taxon>Selenomonas</taxon>
    </lineage>
</organism>
<dbReference type="Proteomes" id="UP000430222">
    <property type="component" value="Unassembled WGS sequence"/>
</dbReference>